<feature type="domain" description="Far11/STRP N-terminal" evidence="2">
    <location>
        <begin position="96"/>
        <end position="416"/>
    </location>
</feature>
<dbReference type="PANTHER" id="PTHR13239:SF4">
    <property type="entry name" value="AT25231P"/>
    <property type="match status" value="1"/>
</dbReference>
<dbReference type="SMART" id="SM01293">
    <property type="entry name" value="DUF3402"/>
    <property type="match status" value="1"/>
</dbReference>
<keyword evidence="5" id="KW-1185">Reference proteome</keyword>
<dbReference type="InterPro" id="IPR012486">
    <property type="entry name" value="Far11/STRP_N"/>
</dbReference>
<evidence type="ECO:0008006" key="6">
    <source>
        <dbReference type="Google" id="ProtNLM"/>
    </source>
</evidence>
<feature type="compositionally biased region" description="Low complexity" evidence="1">
    <location>
        <begin position="21"/>
        <end position="30"/>
    </location>
</feature>
<dbReference type="InterPro" id="IPR021819">
    <property type="entry name" value="Far11/STRP_C"/>
</dbReference>
<name>A0A8A3PQR1_9HELO</name>
<feature type="compositionally biased region" description="Pro residues" evidence="1">
    <location>
        <begin position="57"/>
        <end position="67"/>
    </location>
</feature>
<dbReference type="EMBL" id="CP063413">
    <property type="protein sequence ID" value="QSZ37877.1"/>
    <property type="molecule type" value="Genomic_DNA"/>
</dbReference>
<feature type="region of interest" description="Disordered" evidence="1">
    <location>
        <begin position="457"/>
        <end position="478"/>
    </location>
</feature>
<evidence type="ECO:0000259" key="2">
    <source>
        <dbReference type="SMART" id="SM01292"/>
    </source>
</evidence>
<evidence type="ECO:0000313" key="5">
    <source>
        <dbReference type="Proteomes" id="UP000672032"/>
    </source>
</evidence>
<reference evidence="4" key="1">
    <citation type="submission" date="2020-10" db="EMBL/GenBank/DDBJ databases">
        <title>Genome Sequence of Monilinia vaccinii-corymbosi Sheds Light on Mummy Berry Disease Infection of Blueberry and Mating Type.</title>
        <authorList>
            <person name="Yow A.G."/>
            <person name="Zhang Y."/>
            <person name="Bansal K."/>
            <person name="Eacker S.M."/>
            <person name="Sullivan S."/>
            <person name="Liachko I."/>
            <person name="Cubeta M.A."/>
            <person name="Rollins J.A."/>
            <person name="Ashrafi H."/>
        </authorList>
    </citation>
    <scope>NUCLEOTIDE SEQUENCE</scope>
    <source>
        <strain evidence="4">RL-1</strain>
    </source>
</reference>
<gene>
    <name evidence="4" type="ORF">DSL72_008977</name>
</gene>
<dbReference type="Pfam" id="PF07923">
    <property type="entry name" value="N1221"/>
    <property type="match status" value="1"/>
</dbReference>
<evidence type="ECO:0000259" key="3">
    <source>
        <dbReference type="SMART" id="SM01293"/>
    </source>
</evidence>
<dbReference type="OrthoDB" id="18234at2759"/>
<dbReference type="GO" id="GO:0005829">
    <property type="term" value="C:cytosol"/>
    <property type="evidence" value="ECO:0007669"/>
    <property type="project" value="TreeGrafter"/>
</dbReference>
<proteinExistence type="predicted"/>
<dbReference type="PANTHER" id="PTHR13239">
    <property type="entry name" value="PROTEIN REQUIRED FOR HYPHAL ANASTOMOSIS HAM-2"/>
    <property type="match status" value="1"/>
</dbReference>
<feature type="region of interest" description="Disordered" evidence="1">
    <location>
        <begin position="1"/>
        <end position="77"/>
    </location>
</feature>
<dbReference type="GO" id="GO:0007010">
    <property type="term" value="P:cytoskeleton organization"/>
    <property type="evidence" value="ECO:0007669"/>
    <property type="project" value="TreeGrafter"/>
</dbReference>
<organism evidence="4 5">
    <name type="scientific">Monilinia vaccinii-corymbosi</name>
    <dbReference type="NCBI Taxonomy" id="61207"/>
    <lineage>
        <taxon>Eukaryota</taxon>
        <taxon>Fungi</taxon>
        <taxon>Dikarya</taxon>
        <taxon>Ascomycota</taxon>
        <taxon>Pezizomycotina</taxon>
        <taxon>Leotiomycetes</taxon>
        <taxon>Helotiales</taxon>
        <taxon>Sclerotiniaceae</taxon>
        <taxon>Monilinia</taxon>
    </lineage>
</organism>
<dbReference type="AlphaFoldDB" id="A0A8A3PQR1"/>
<feature type="compositionally biased region" description="Polar residues" evidence="1">
    <location>
        <begin position="36"/>
        <end position="53"/>
    </location>
</feature>
<dbReference type="Proteomes" id="UP000672032">
    <property type="component" value="Chromosome 9"/>
</dbReference>
<feature type="region of interest" description="Disordered" evidence="1">
    <location>
        <begin position="774"/>
        <end position="800"/>
    </location>
</feature>
<dbReference type="Pfam" id="PF11882">
    <property type="entry name" value="DUF3402"/>
    <property type="match status" value="1"/>
</dbReference>
<accession>A0A8A3PQR1</accession>
<sequence length="1017" mass="114569">MSLWARPAVPDAPPPKDVADVADTGVADVGLPAPTPVSQNTASASTTRLQLARNQAQPPPPNQPAPSPQQMVGNPNDSLSLVQLNKLITEFPKVDATSYSFTYSDTATFEEEVDEWFSYNDAEFKRLHRAKDAFHRRWKKFSEKTWVGVDREEQLKFVKKEVQGLHASDLRRRCKSLQSLLHIILGVWDENAGKKEELKTILSGDTKGRTRATPSQVEAMNTSVSLLAEGGGIEMIYEVMQTAFKHLWDDEFRATRITEDDIPFVQDELDNVMTIFYLTIEGVRCHTESLGVAQKKLLDLEPNIVDFLLTTTAKLRWDEANELPQTRVSISNITRPINLFPYSQIFLLFWKSILLVFGGTKEIDKVKRATDELANSGGEKIITASPLDYHIFRQEITSKYPAYIPPEPLIPLEPDNNSILPPLPNRPSRASATGILNPPRNVNSSGASILHQPVHIATPAPSPPPSPPVGGKAGKKQNYQTNQNFPFMYPPLDSTSNSAGGKGTAGLQDLLVGRKWEGSDIPKSILEAGELFASRMRMTRAMRQLWEERERFLRFERGWDDRDDEDIEELDLDHILTDGLKSQKSKSPKVEVDYGPRPDISDEVKKKLDMVESFYQYSIPHLQSLVIVLIKALMANVTALANQPANAQPQSSIPISARTNGARGPGQAQDPANIPLPNPIDLADLTVDEIEAMRFREITSKAVSGILLIVLKWLKVSHILKFEYFTQLLLDSNYLPLVLRMFAHQEIDRIVDSRIDREDLSFFAFCNGNSKHASITTTEEGDEDDAAPPPIKLKRNNTTANTDGKLPALAFQEGQHAARRDTEVDEAGFSSTDANSETITEFSWRNFFSSINFLRIMQKICKNKAHRNLLLVQYKLSNHLKKAFKIPQPELRLYTLKLFKNQVPYCGRKWRQANMRVITAVYLHCRPELRDDWLAGSDVDAEVEEALPLEQALRALTHWFNLRRYPERMGADTKLLQEEHDFFTRELEGMEMGFEMGLGHGDESMDGSMWGDGISGW</sequence>
<evidence type="ECO:0000256" key="1">
    <source>
        <dbReference type="SAM" id="MobiDB-lite"/>
    </source>
</evidence>
<dbReference type="InterPro" id="IPR040185">
    <property type="entry name" value="Far11/STRP"/>
</dbReference>
<dbReference type="SMART" id="SM01292">
    <property type="entry name" value="N1221"/>
    <property type="match status" value="1"/>
</dbReference>
<protein>
    <recommendedName>
        <fullName evidence="6">Far11/STRP C-terminal domain-containing protein</fullName>
    </recommendedName>
</protein>
<evidence type="ECO:0000313" key="4">
    <source>
        <dbReference type="EMBL" id="QSZ37877.1"/>
    </source>
</evidence>
<feature type="domain" description="Far11/STRP C-terminal" evidence="3">
    <location>
        <begin position="522"/>
        <end position="987"/>
    </location>
</feature>